<accession>A0A812ISJ1</accession>
<evidence type="ECO:0000259" key="1">
    <source>
        <dbReference type="Pfam" id="PF03358"/>
    </source>
</evidence>
<dbReference type="GO" id="GO:0016491">
    <property type="term" value="F:oxidoreductase activity"/>
    <property type="evidence" value="ECO:0007669"/>
    <property type="project" value="InterPro"/>
</dbReference>
<feature type="domain" description="NADPH-dependent FMN reductase-like" evidence="1">
    <location>
        <begin position="17"/>
        <end position="161"/>
    </location>
</feature>
<dbReference type="Gene3D" id="3.40.50.360">
    <property type="match status" value="1"/>
</dbReference>
<dbReference type="SUPFAM" id="SSF52218">
    <property type="entry name" value="Flavoproteins"/>
    <property type="match status" value="1"/>
</dbReference>
<dbReference type="Pfam" id="PF03358">
    <property type="entry name" value="FMN_red"/>
    <property type="match status" value="1"/>
</dbReference>
<dbReference type="InterPro" id="IPR050712">
    <property type="entry name" value="NAD(P)H-dep_reductase"/>
</dbReference>
<name>A0A812ISJ1_SYMPI</name>
<proteinExistence type="predicted"/>
<dbReference type="EMBL" id="CAJNIZ010000123">
    <property type="protein sequence ID" value="CAE7154053.1"/>
    <property type="molecule type" value="Genomic_DNA"/>
</dbReference>
<dbReference type="InterPro" id="IPR005025">
    <property type="entry name" value="FMN_Rdtase-like_dom"/>
</dbReference>
<sequence>MGSARNIVPPWGGDARLGDRVLKHVTSLLRARDEAIGQDQVNHEVTVYDPVEVFGAGGALEGDGQLGIPHFFMKAGTQPKMDEMAATIKAADGYVVVTAEYNHSLPPALTSLMGHFGGSNYKCKPSCIVTYSPGPWAGMRAAMAARPFLSELGCIPVSKLAAFPAPAELFDEEGAPKDPEHRMLKQLPAMVGELEWMALAMKKMRDTAGLPK</sequence>
<keyword evidence="3" id="KW-1185">Reference proteome</keyword>
<dbReference type="GO" id="GO:0005829">
    <property type="term" value="C:cytosol"/>
    <property type="evidence" value="ECO:0007669"/>
    <property type="project" value="TreeGrafter"/>
</dbReference>
<dbReference type="PANTHER" id="PTHR30543:SF21">
    <property type="entry name" value="NAD(P)H-DEPENDENT FMN REDUCTASE LOT6"/>
    <property type="match status" value="1"/>
</dbReference>
<protein>
    <submittedName>
        <fullName evidence="2">Fba protein</fullName>
    </submittedName>
</protein>
<comment type="caution">
    <text evidence="2">The sequence shown here is derived from an EMBL/GenBank/DDBJ whole genome shotgun (WGS) entry which is preliminary data.</text>
</comment>
<dbReference type="AlphaFoldDB" id="A0A812ISJ1"/>
<dbReference type="InterPro" id="IPR029039">
    <property type="entry name" value="Flavoprotein-like_sf"/>
</dbReference>
<organism evidence="2 3">
    <name type="scientific">Symbiodinium pilosum</name>
    <name type="common">Dinoflagellate</name>
    <dbReference type="NCBI Taxonomy" id="2952"/>
    <lineage>
        <taxon>Eukaryota</taxon>
        <taxon>Sar</taxon>
        <taxon>Alveolata</taxon>
        <taxon>Dinophyceae</taxon>
        <taxon>Suessiales</taxon>
        <taxon>Symbiodiniaceae</taxon>
        <taxon>Symbiodinium</taxon>
    </lineage>
</organism>
<reference evidence="2" key="1">
    <citation type="submission" date="2021-02" db="EMBL/GenBank/DDBJ databases">
        <authorList>
            <person name="Dougan E. K."/>
            <person name="Rhodes N."/>
            <person name="Thang M."/>
            <person name="Chan C."/>
        </authorList>
    </citation>
    <scope>NUCLEOTIDE SEQUENCE</scope>
</reference>
<dbReference type="Proteomes" id="UP000649617">
    <property type="component" value="Unassembled WGS sequence"/>
</dbReference>
<gene>
    <name evidence="2" type="primary">fba</name>
    <name evidence="2" type="ORF">SPIL2461_LOCUS289</name>
</gene>
<dbReference type="GO" id="GO:0010181">
    <property type="term" value="F:FMN binding"/>
    <property type="evidence" value="ECO:0007669"/>
    <property type="project" value="TreeGrafter"/>
</dbReference>
<dbReference type="OrthoDB" id="68575at2759"/>
<dbReference type="PANTHER" id="PTHR30543">
    <property type="entry name" value="CHROMATE REDUCTASE"/>
    <property type="match status" value="1"/>
</dbReference>
<evidence type="ECO:0000313" key="3">
    <source>
        <dbReference type="Proteomes" id="UP000649617"/>
    </source>
</evidence>
<evidence type="ECO:0000313" key="2">
    <source>
        <dbReference type="EMBL" id="CAE7154053.1"/>
    </source>
</evidence>